<organism evidence="6 7">
    <name type="scientific">Diplodia intermedia</name>
    <dbReference type="NCBI Taxonomy" id="856260"/>
    <lineage>
        <taxon>Eukaryota</taxon>
        <taxon>Fungi</taxon>
        <taxon>Dikarya</taxon>
        <taxon>Ascomycota</taxon>
        <taxon>Pezizomycotina</taxon>
        <taxon>Dothideomycetes</taxon>
        <taxon>Dothideomycetes incertae sedis</taxon>
        <taxon>Botryosphaeriales</taxon>
        <taxon>Botryosphaeriaceae</taxon>
        <taxon>Diplodia</taxon>
    </lineage>
</organism>
<evidence type="ECO:0000313" key="7">
    <source>
        <dbReference type="Proteomes" id="UP001521184"/>
    </source>
</evidence>
<dbReference type="InterPro" id="IPR030048">
    <property type="entry name" value="SurE"/>
</dbReference>
<dbReference type="InterPro" id="IPR002828">
    <property type="entry name" value="SurE-like_Pase/nucleotidase"/>
</dbReference>
<feature type="signal peptide" evidence="4">
    <location>
        <begin position="1"/>
        <end position="21"/>
    </location>
</feature>
<keyword evidence="4" id="KW-0732">Signal</keyword>
<dbReference type="EMBL" id="JAKEKT020000021">
    <property type="protein sequence ID" value="KAL1644941.1"/>
    <property type="molecule type" value="Genomic_DNA"/>
</dbReference>
<name>A0ABR3TV57_9PEZI</name>
<gene>
    <name evidence="6" type="ORF">SLS58_004012</name>
</gene>
<keyword evidence="2" id="KW-0479">Metal-binding</keyword>
<dbReference type="Pfam" id="PF01975">
    <property type="entry name" value="SurE"/>
    <property type="match status" value="1"/>
</dbReference>
<evidence type="ECO:0000259" key="5">
    <source>
        <dbReference type="Pfam" id="PF01975"/>
    </source>
</evidence>
<keyword evidence="7" id="KW-1185">Reference proteome</keyword>
<evidence type="ECO:0000256" key="4">
    <source>
        <dbReference type="SAM" id="SignalP"/>
    </source>
</evidence>
<dbReference type="Proteomes" id="UP001521184">
    <property type="component" value="Unassembled WGS sequence"/>
</dbReference>
<feature type="chain" id="PRO_5046027831" description="Survival protein SurE-like phosphatase/nucleotidase domain-containing protein" evidence="4">
    <location>
        <begin position="22"/>
        <end position="260"/>
    </location>
</feature>
<protein>
    <recommendedName>
        <fullName evidence="5">Survival protein SurE-like phosphatase/nucleotidase domain-containing protein</fullName>
    </recommendedName>
</protein>
<sequence length="260" mass="27033">MRFPLASAALAALSCPLSAQALNILLNNDDGWASANIRETYRLLKEAGHNVLMVVPVVDNSGQGGRAVFSTSPTLLTPGEFSSVPAGAPALGSDPADSHKWYYNGTPAACTFVALDHVLPRVWPNASSAPDLLVAGPNVGQNLGAFLYTLSGTMGAAYAAVGRGVPAIAVSAGSVGGQRSWEWLNETTPSGWPDPATLHARLTVRLVERLARATGSGERVLPLGYGLKYVWKSPPPSPFPVVVAGSRSDEVFGSRTLTGG</sequence>
<reference evidence="6 7" key="1">
    <citation type="journal article" date="2023" name="Plant Dis.">
        <title>First Report of Diplodia intermedia Causing Canker and Dieback Diseases on Apple Trees in Canada.</title>
        <authorList>
            <person name="Ellouze W."/>
            <person name="Ilyukhin E."/>
            <person name="Sulman M."/>
            <person name="Ali S."/>
        </authorList>
    </citation>
    <scope>NUCLEOTIDE SEQUENCE [LARGE SCALE GENOMIC DNA]</scope>
    <source>
        <strain evidence="6 7">M45-28</strain>
    </source>
</reference>
<dbReference type="PANTHER" id="PTHR30457:SF0">
    <property type="entry name" value="PHOSPHATASE, PUTATIVE (AFU_ORTHOLOGUE AFUA_4G01070)-RELATED"/>
    <property type="match status" value="1"/>
</dbReference>
<comment type="caution">
    <text evidence="6">The sequence shown here is derived from an EMBL/GenBank/DDBJ whole genome shotgun (WGS) entry which is preliminary data.</text>
</comment>
<dbReference type="SUPFAM" id="SSF64167">
    <property type="entry name" value="SurE-like"/>
    <property type="match status" value="1"/>
</dbReference>
<dbReference type="PANTHER" id="PTHR30457">
    <property type="entry name" value="5'-NUCLEOTIDASE SURE"/>
    <property type="match status" value="1"/>
</dbReference>
<keyword evidence="3" id="KW-0378">Hydrolase</keyword>
<dbReference type="InterPro" id="IPR036523">
    <property type="entry name" value="SurE-like_sf"/>
</dbReference>
<evidence type="ECO:0000256" key="2">
    <source>
        <dbReference type="ARBA" id="ARBA00022723"/>
    </source>
</evidence>
<proteinExistence type="inferred from homology"/>
<evidence type="ECO:0000313" key="6">
    <source>
        <dbReference type="EMBL" id="KAL1644941.1"/>
    </source>
</evidence>
<comment type="similarity">
    <text evidence="1">Belongs to the SurE nucleotidase family.</text>
</comment>
<accession>A0ABR3TV57</accession>
<dbReference type="PROSITE" id="PS51257">
    <property type="entry name" value="PROKAR_LIPOPROTEIN"/>
    <property type="match status" value="1"/>
</dbReference>
<feature type="domain" description="Survival protein SurE-like phosphatase/nucleotidase" evidence="5">
    <location>
        <begin position="24"/>
        <end position="181"/>
    </location>
</feature>
<evidence type="ECO:0000256" key="3">
    <source>
        <dbReference type="ARBA" id="ARBA00022801"/>
    </source>
</evidence>
<evidence type="ECO:0000256" key="1">
    <source>
        <dbReference type="ARBA" id="ARBA00011062"/>
    </source>
</evidence>
<dbReference type="Gene3D" id="3.40.1210.10">
    <property type="entry name" value="Survival protein SurE-like phosphatase/nucleotidase"/>
    <property type="match status" value="1"/>
</dbReference>